<protein>
    <submittedName>
        <fullName evidence="1">Carboxypeptidase-like regulatory domain-containing protein</fullName>
    </submittedName>
</protein>
<gene>
    <name evidence="1" type="ORF">JL193_03270</name>
</gene>
<keyword evidence="2" id="KW-1185">Reference proteome</keyword>
<proteinExistence type="predicted"/>
<evidence type="ECO:0000313" key="2">
    <source>
        <dbReference type="Proteomes" id="UP000663935"/>
    </source>
</evidence>
<dbReference type="Pfam" id="PF13715">
    <property type="entry name" value="CarbopepD_reg_2"/>
    <property type="match status" value="1"/>
</dbReference>
<dbReference type="Proteomes" id="UP000663935">
    <property type="component" value="Chromosome"/>
</dbReference>
<name>A0ABX7SXX4_9FLAO</name>
<dbReference type="RefSeq" id="WP_207972467.1">
    <property type="nucleotide sequence ID" value="NZ_CP071795.1"/>
</dbReference>
<evidence type="ECO:0000313" key="1">
    <source>
        <dbReference type="EMBL" id="QTD38333.1"/>
    </source>
</evidence>
<dbReference type="SUPFAM" id="SSF49464">
    <property type="entry name" value="Carboxypeptidase regulatory domain-like"/>
    <property type="match status" value="1"/>
</dbReference>
<organism evidence="1 2">
    <name type="scientific">Polaribacter batillariae</name>
    <dbReference type="NCBI Taxonomy" id="2808900"/>
    <lineage>
        <taxon>Bacteria</taxon>
        <taxon>Pseudomonadati</taxon>
        <taxon>Bacteroidota</taxon>
        <taxon>Flavobacteriia</taxon>
        <taxon>Flavobacteriales</taxon>
        <taxon>Flavobacteriaceae</taxon>
    </lineage>
</organism>
<sequence>MKRTLSILFISISFACFSQKNKTLFFGKIIDSSTVVKNAHIINLNTKRGTFSNDRGLFEILASENDSLQISSIGFKTQKIKVKKLHFREK</sequence>
<reference evidence="1 2" key="1">
    <citation type="submission" date="2021-03" db="EMBL/GenBank/DDBJ databases">
        <title>Complete genome of Polaribacter_sp.G4M1.</title>
        <authorList>
            <person name="Jeong S.W."/>
            <person name="Bae J.W."/>
        </authorList>
    </citation>
    <scope>NUCLEOTIDE SEQUENCE [LARGE SCALE GENOMIC DNA]</scope>
    <source>
        <strain evidence="1 2">G4M1</strain>
    </source>
</reference>
<dbReference type="EMBL" id="CP071795">
    <property type="protein sequence ID" value="QTD38333.1"/>
    <property type="molecule type" value="Genomic_DNA"/>
</dbReference>
<accession>A0ABX7SXX4</accession>
<dbReference type="PROSITE" id="PS51257">
    <property type="entry name" value="PROKAR_LIPOPROTEIN"/>
    <property type="match status" value="1"/>
</dbReference>
<dbReference type="InterPro" id="IPR008969">
    <property type="entry name" value="CarboxyPept-like_regulatory"/>
</dbReference>